<feature type="signal peptide" evidence="2">
    <location>
        <begin position="1"/>
        <end position="21"/>
    </location>
</feature>
<evidence type="ECO:0000256" key="1">
    <source>
        <dbReference type="SAM" id="MobiDB-lite"/>
    </source>
</evidence>
<evidence type="ECO:0000313" key="4">
    <source>
        <dbReference type="EMBL" id="OAU99415.1"/>
    </source>
</evidence>
<gene>
    <name evidence="4" type="ORF">AO382_2060</name>
    <name evidence="3" type="ORF">AO384_0529</name>
</gene>
<keyword evidence="2" id="KW-0732">Signal</keyword>
<evidence type="ECO:0008006" key="7">
    <source>
        <dbReference type="Google" id="ProtNLM"/>
    </source>
</evidence>
<organism evidence="3 5">
    <name type="scientific">Moraxella catarrhalis</name>
    <name type="common">Branhamella catarrhalis</name>
    <dbReference type="NCBI Taxonomy" id="480"/>
    <lineage>
        <taxon>Bacteria</taxon>
        <taxon>Pseudomonadati</taxon>
        <taxon>Pseudomonadota</taxon>
        <taxon>Gammaproteobacteria</taxon>
        <taxon>Moraxellales</taxon>
        <taxon>Moraxellaceae</taxon>
        <taxon>Moraxella</taxon>
    </lineage>
</organism>
<dbReference type="PROSITE" id="PS51257">
    <property type="entry name" value="PROKAR_LIPOPROTEIN"/>
    <property type="match status" value="1"/>
</dbReference>
<accession>A0A198USX5</accession>
<protein>
    <recommendedName>
        <fullName evidence="7">Lipoprotein</fullName>
    </recommendedName>
</protein>
<sequence>MKQTIWQVVAISAVLALSACAQKTEDATAEPVEEKEVPMSAEPAEPVIVVPSDSSESSIEQVVPEAFADGDTTQIAEVVEIDETAETATQDAEVQEGR</sequence>
<feature type="chain" id="PRO_5009084531" description="Lipoprotein" evidence="2">
    <location>
        <begin position="22"/>
        <end position="98"/>
    </location>
</feature>
<dbReference type="RefSeq" id="WP_049238229.1">
    <property type="nucleotide sequence ID" value="NZ_LXHB01000101.1"/>
</dbReference>
<evidence type="ECO:0000313" key="3">
    <source>
        <dbReference type="EMBL" id="OAU97843.1"/>
    </source>
</evidence>
<dbReference type="PATRIC" id="fig|480.236.peg.293"/>
<dbReference type="EMBL" id="LXHE01000022">
    <property type="protein sequence ID" value="OAU99415.1"/>
    <property type="molecule type" value="Genomic_DNA"/>
</dbReference>
<keyword evidence="5" id="KW-1185">Reference proteome</keyword>
<dbReference type="AlphaFoldDB" id="A0A198USX5"/>
<evidence type="ECO:0000313" key="6">
    <source>
        <dbReference type="Proteomes" id="UP000078446"/>
    </source>
</evidence>
<evidence type="ECO:0000313" key="5">
    <source>
        <dbReference type="Proteomes" id="UP000078228"/>
    </source>
</evidence>
<proteinExistence type="predicted"/>
<dbReference type="OrthoDB" id="9900629at2"/>
<dbReference type="EMBL" id="LXHC01000005">
    <property type="protein sequence ID" value="OAU97843.1"/>
    <property type="molecule type" value="Genomic_DNA"/>
</dbReference>
<name>A0A198USX5_MORCA</name>
<dbReference type="Proteomes" id="UP000078228">
    <property type="component" value="Unassembled WGS sequence"/>
</dbReference>
<dbReference type="Proteomes" id="UP000078446">
    <property type="component" value="Unassembled WGS sequence"/>
</dbReference>
<evidence type="ECO:0000256" key="2">
    <source>
        <dbReference type="SAM" id="SignalP"/>
    </source>
</evidence>
<comment type="caution">
    <text evidence="3">The sequence shown here is derived from an EMBL/GenBank/DDBJ whole genome shotgun (WGS) entry which is preliminary data.</text>
</comment>
<reference evidence="5 6" key="1">
    <citation type="journal article" date="2016" name="Genome Biol. Evol.">
        <title>Comparative Genomic Analyses of the Moraxella catarrhalis Serosensitive and Seroresistant Lineages Demonstrate Their Independent Evolution.</title>
        <authorList>
            <person name="Earl J.P."/>
            <person name="de Vries S.P."/>
            <person name="Ahmed A."/>
            <person name="Powell E."/>
            <person name="Schultz M.P."/>
            <person name="Hermans P.W."/>
            <person name="Hill D.J."/>
            <person name="Zhou Z."/>
            <person name="Constantinidou C.I."/>
            <person name="Hu F.Z."/>
            <person name="Bootsma H.J."/>
            <person name="Ehrlich G.D."/>
        </authorList>
    </citation>
    <scope>NUCLEOTIDE SEQUENCE [LARGE SCALE GENOMIC DNA]</scope>
    <source>
        <strain evidence="3 5">Z7542</strain>
        <strain evidence="4 6">Z7574</strain>
    </source>
</reference>
<feature type="region of interest" description="Disordered" evidence="1">
    <location>
        <begin position="24"/>
        <end position="45"/>
    </location>
</feature>